<keyword evidence="6 10" id="KW-0648">Protein biosynthesis</keyword>
<dbReference type="Pfam" id="PF02637">
    <property type="entry name" value="GatB_Yqey"/>
    <property type="match status" value="1"/>
</dbReference>
<evidence type="ECO:0000256" key="9">
    <source>
        <dbReference type="ARBA" id="ARBA00047913"/>
    </source>
</evidence>
<evidence type="ECO:0000259" key="11">
    <source>
        <dbReference type="SMART" id="SM00845"/>
    </source>
</evidence>
<accession>A0A0G0W6K0</accession>
<reference evidence="12 13" key="1">
    <citation type="journal article" date="2015" name="Nature">
        <title>rRNA introns, odd ribosomes, and small enigmatic genomes across a large radiation of phyla.</title>
        <authorList>
            <person name="Brown C.T."/>
            <person name="Hug L.A."/>
            <person name="Thomas B.C."/>
            <person name="Sharon I."/>
            <person name="Castelle C.J."/>
            <person name="Singh A."/>
            <person name="Wilkins M.J."/>
            <person name="Williams K.H."/>
            <person name="Banfield J.F."/>
        </authorList>
    </citation>
    <scope>NUCLEOTIDE SEQUENCE [LARGE SCALE GENOMIC DNA]</scope>
</reference>
<feature type="domain" description="Asn/Gln amidotransferase" evidence="11">
    <location>
        <begin position="341"/>
        <end position="502"/>
    </location>
</feature>
<dbReference type="Gene3D" id="1.10.10.410">
    <property type="match status" value="1"/>
</dbReference>
<dbReference type="InterPro" id="IPR017959">
    <property type="entry name" value="Asn/Gln-tRNA_amidoTrfase_suB/E"/>
</dbReference>
<evidence type="ECO:0000256" key="3">
    <source>
        <dbReference type="ARBA" id="ARBA00022598"/>
    </source>
</evidence>
<dbReference type="Proteomes" id="UP000034749">
    <property type="component" value="Unassembled WGS sequence"/>
</dbReference>
<keyword evidence="12" id="KW-0808">Transferase</keyword>
<organism evidence="12 13">
    <name type="scientific">Candidatus Nomurabacteria bacterium GW2011_GWA2_40_9</name>
    <dbReference type="NCBI Taxonomy" id="1618734"/>
    <lineage>
        <taxon>Bacteria</taxon>
        <taxon>Candidatus Nomuraibacteriota</taxon>
    </lineage>
</organism>
<proteinExistence type="inferred from homology"/>
<evidence type="ECO:0000256" key="2">
    <source>
        <dbReference type="ARBA" id="ARBA00011123"/>
    </source>
</evidence>
<dbReference type="InterPro" id="IPR003789">
    <property type="entry name" value="Asn/Gln_tRNA_amidoTrase-B-like"/>
</dbReference>
<name>A0A0G0W6K0_9BACT</name>
<dbReference type="GO" id="GO:0016740">
    <property type="term" value="F:transferase activity"/>
    <property type="evidence" value="ECO:0007669"/>
    <property type="project" value="UniProtKB-KW"/>
</dbReference>
<dbReference type="PANTHER" id="PTHR11659">
    <property type="entry name" value="GLUTAMYL-TRNA GLN AMIDOTRANSFERASE SUBUNIT B MITOCHONDRIAL AND PROKARYOTIC PET112-RELATED"/>
    <property type="match status" value="1"/>
</dbReference>
<dbReference type="GO" id="GO:0050567">
    <property type="term" value="F:glutaminyl-tRNA synthase (glutamine-hydrolyzing) activity"/>
    <property type="evidence" value="ECO:0007669"/>
    <property type="project" value="UniProtKB-UniRule"/>
</dbReference>
<dbReference type="InterPro" id="IPR023168">
    <property type="entry name" value="GatB_Yqey_C_2"/>
</dbReference>
<dbReference type="EC" id="6.3.5.-" evidence="10"/>
<dbReference type="EMBL" id="LBZW01000001">
    <property type="protein sequence ID" value="KKR79855.1"/>
    <property type="molecule type" value="Genomic_DNA"/>
</dbReference>
<keyword evidence="4 10" id="KW-0547">Nucleotide-binding</keyword>
<comment type="catalytic activity">
    <reaction evidence="8 10">
        <text>L-aspartyl-tRNA(Asn) + L-glutamine + ATP + H2O = L-asparaginyl-tRNA(Asn) + L-glutamate + ADP + phosphate + 2 H(+)</text>
        <dbReference type="Rhea" id="RHEA:14513"/>
        <dbReference type="Rhea" id="RHEA-COMP:9674"/>
        <dbReference type="Rhea" id="RHEA-COMP:9677"/>
        <dbReference type="ChEBI" id="CHEBI:15377"/>
        <dbReference type="ChEBI" id="CHEBI:15378"/>
        <dbReference type="ChEBI" id="CHEBI:29985"/>
        <dbReference type="ChEBI" id="CHEBI:30616"/>
        <dbReference type="ChEBI" id="CHEBI:43474"/>
        <dbReference type="ChEBI" id="CHEBI:58359"/>
        <dbReference type="ChEBI" id="CHEBI:78515"/>
        <dbReference type="ChEBI" id="CHEBI:78516"/>
        <dbReference type="ChEBI" id="CHEBI:456216"/>
    </reaction>
</comment>
<keyword evidence="3 10" id="KW-0436">Ligase</keyword>
<dbReference type="NCBIfam" id="NF004012">
    <property type="entry name" value="PRK05477.1-2"/>
    <property type="match status" value="1"/>
</dbReference>
<dbReference type="PROSITE" id="PS01234">
    <property type="entry name" value="GATB"/>
    <property type="match status" value="1"/>
</dbReference>
<dbReference type="InterPro" id="IPR017958">
    <property type="entry name" value="Gln-tRNA_amidoTrfase_suB_CS"/>
</dbReference>
<comment type="catalytic activity">
    <reaction evidence="9 10">
        <text>L-glutamyl-tRNA(Gln) + L-glutamine + ATP + H2O = L-glutaminyl-tRNA(Gln) + L-glutamate + ADP + phosphate + H(+)</text>
        <dbReference type="Rhea" id="RHEA:17521"/>
        <dbReference type="Rhea" id="RHEA-COMP:9681"/>
        <dbReference type="Rhea" id="RHEA-COMP:9684"/>
        <dbReference type="ChEBI" id="CHEBI:15377"/>
        <dbReference type="ChEBI" id="CHEBI:15378"/>
        <dbReference type="ChEBI" id="CHEBI:29985"/>
        <dbReference type="ChEBI" id="CHEBI:30616"/>
        <dbReference type="ChEBI" id="CHEBI:43474"/>
        <dbReference type="ChEBI" id="CHEBI:58359"/>
        <dbReference type="ChEBI" id="CHEBI:78520"/>
        <dbReference type="ChEBI" id="CHEBI:78521"/>
        <dbReference type="ChEBI" id="CHEBI:456216"/>
    </reaction>
</comment>
<dbReference type="NCBIfam" id="NF004014">
    <property type="entry name" value="PRK05477.1-4"/>
    <property type="match status" value="1"/>
</dbReference>
<dbReference type="GO" id="GO:0050566">
    <property type="term" value="F:asparaginyl-tRNA synthase (glutamine-hydrolyzing) activity"/>
    <property type="evidence" value="ECO:0007669"/>
    <property type="project" value="RHEA"/>
</dbReference>
<dbReference type="PANTHER" id="PTHR11659:SF0">
    <property type="entry name" value="GLUTAMYL-TRNA(GLN) AMIDOTRANSFERASE SUBUNIT B, MITOCHONDRIAL"/>
    <property type="match status" value="1"/>
</dbReference>
<evidence type="ECO:0000256" key="1">
    <source>
        <dbReference type="ARBA" id="ARBA00005306"/>
    </source>
</evidence>
<protein>
    <recommendedName>
        <fullName evidence="10">Aspartyl/glutamyl-tRNA(Asn/Gln) amidotransferase subunit B</fullName>
        <shortName evidence="10">Asp/Glu-ADT subunit B</shortName>
        <ecNumber evidence="10">6.3.5.-</ecNumber>
    </recommendedName>
</protein>
<comment type="subunit">
    <text evidence="2 10">Heterotrimer of A, B and C subunits.</text>
</comment>
<dbReference type="GO" id="GO:0006412">
    <property type="term" value="P:translation"/>
    <property type="evidence" value="ECO:0007669"/>
    <property type="project" value="UniProtKB-UniRule"/>
</dbReference>
<dbReference type="GO" id="GO:0070681">
    <property type="term" value="P:glutaminyl-tRNAGln biosynthesis via transamidation"/>
    <property type="evidence" value="ECO:0007669"/>
    <property type="project" value="TreeGrafter"/>
</dbReference>
<dbReference type="AlphaFoldDB" id="A0A0G0W6K0"/>
<dbReference type="PATRIC" id="fig|1618734.3.peg.16"/>
<dbReference type="FunFam" id="1.10.10.410:FF:000001">
    <property type="entry name" value="Aspartyl/glutamyl-tRNA(Asn/Gln) amidotransferase subunit B"/>
    <property type="match status" value="1"/>
</dbReference>
<dbReference type="NCBIfam" id="TIGR00133">
    <property type="entry name" value="gatB"/>
    <property type="match status" value="1"/>
</dbReference>
<dbReference type="SUPFAM" id="SSF89095">
    <property type="entry name" value="GatB/YqeY motif"/>
    <property type="match status" value="1"/>
</dbReference>
<comment type="caution">
    <text evidence="12">The sequence shown here is derived from an EMBL/GenBank/DDBJ whole genome shotgun (WGS) entry which is preliminary data.</text>
</comment>
<evidence type="ECO:0000256" key="10">
    <source>
        <dbReference type="HAMAP-Rule" id="MF_00121"/>
    </source>
</evidence>
<dbReference type="InterPro" id="IPR006075">
    <property type="entry name" value="Asn/Gln-tRNA_Trfase_suB/E_cat"/>
</dbReference>
<evidence type="ECO:0000313" key="13">
    <source>
        <dbReference type="Proteomes" id="UP000034749"/>
    </source>
</evidence>
<dbReference type="SMART" id="SM00845">
    <property type="entry name" value="GatB_Yqey"/>
    <property type="match status" value="1"/>
</dbReference>
<dbReference type="GO" id="GO:0005524">
    <property type="term" value="F:ATP binding"/>
    <property type="evidence" value="ECO:0007669"/>
    <property type="project" value="UniProtKB-KW"/>
</dbReference>
<evidence type="ECO:0000313" key="12">
    <source>
        <dbReference type="EMBL" id="KKR79855.1"/>
    </source>
</evidence>
<evidence type="ECO:0000256" key="8">
    <source>
        <dbReference type="ARBA" id="ARBA00047380"/>
    </source>
</evidence>
<keyword evidence="5 10" id="KW-0067">ATP-binding</keyword>
<evidence type="ECO:0000256" key="4">
    <source>
        <dbReference type="ARBA" id="ARBA00022741"/>
    </source>
</evidence>
<evidence type="ECO:0000256" key="7">
    <source>
        <dbReference type="ARBA" id="ARBA00024799"/>
    </source>
</evidence>
<sequence length="503" mass="56784">MQEKNSEKYYTTIGLEIHAELKTTTKMFCSCRNNPDETKPNTNICPVCMAHPGALPVINKKAVENVIRVGLAIGAEIADFSEFDRKNYFYPDIPKGYQISQYKYPIVKGGKLAGMDITRIHLEEDTANNKHLSGVGHPEIQDEYSLIDFNRAGVPLMELVTEAHTFETSEEAAKVASNFAKEYQLLLQYIDASEANMEKGEMRVEANVSVSPDKDKKWTAYVEVKNLNSFKSVEKAIKYEVERMIELFEEGKESEIVKETRGFDEAKQRTVSQRKKESSEDYRYFPDPDLPKMKLHEAFDLEKVKQELPELPMQKRVRYKNDFGIKDEDIEIYINDKELAKWFEEVANLLFSPPARGGVSEGRGGGSEKIKTASNYITSDYLGIKKFQPEARPLAATNFAELINLVTENKISSRATKDILAMIVIDDASPLKIATEKNLLQKNDEGELKGIVEKILAENQQVVATYKGGKENALMSLVGKIIKETNGSANPQVVIKLLKELIK</sequence>
<comment type="similarity">
    <text evidence="1 10">Belongs to the GatB/GatE family. GatB subfamily.</text>
</comment>
<dbReference type="Pfam" id="PF02934">
    <property type="entry name" value="GatB_N"/>
    <property type="match status" value="1"/>
</dbReference>
<gene>
    <name evidence="10" type="primary">gatB</name>
    <name evidence="12" type="ORF">UU24_C0001G0014</name>
</gene>
<dbReference type="InterPro" id="IPR014746">
    <property type="entry name" value="Gln_synth/guanido_kin_cat_dom"/>
</dbReference>
<comment type="function">
    <text evidence="7 10">Allows the formation of correctly charged Asn-tRNA(Asn) or Gln-tRNA(Gln) through the transamidation of misacylated Asp-tRNA(Asn) or Glu-tRNA(Gln) in organisms which lack either or both of asparaginyl-tRNA or glutaminyl-tRNA synthetases. The reaction takes place in the presence of glutamine and ATP through an activated phospho-Asp-tRNA(Asn) or phospho-Glu-tRNA(Gln).</text>
</comment>
<dbReference type="SUPFAM" id="SSF55931">
    <property type="entry name" value="Glutamine synthetase/guanido kinase"/>
    <property type="match status" value="1"/>
</dbReference>
<dbReference type="InterPro" id="IPR004413">
    <property type="entry name" value="GatB"/>
</dbReference>
<evidence type="ECO:0000256" key="5">
    <source>
        <dbReference type="ARBA" id="ARBA00022840"/>
    </source>
</evidence>
<dbReference type="InterPro" id="IPR018027">
    <property type="entry name" value="Asn/Gln_amidotransferase"/>
</dbReference>
<dbReference type="HAMAP" id="MF_00121">
    <property type="entry name" value="GatB"/>
    <property type="match status" value="1"/>
</dbReference>
<evidence type="ECO:0000256" key="6">
    <source>
        <dbReference type="ARBA" id="ARBA00022917"/>
    </source>
</evidence>